<dbReference type="EMBL" id="JAYXUD010000004">
    <property type="protein sequence ID" value="MEC6898343.1"/>
    <property type="molecule type" value="Genomic_DNA"/>
</dbReference>
<dbReference type="InterPro" id="IPR004919">
    <property type="entry name" value="GmrSD_N"/>
</dbReference>
<dbReference type="RefSeq" id="WP_327779530.1">
    <property type="nucleotide sequence ID" value="NZ_JAYXUD010000004.1"/>
</dbReference>
<evidence type="ECO:0000313" key="2">
    <source>
        <dbReference type="EMBL" id="MEC6898343.1"/>
    </source>
</evidence>
<dbReference type="PANTHER" id="PTHR39639:SF1">
    <property type="entry name" value="DUF262 DOMAIN-CONTAINING PROTEIN"/>
    <property type="match status" value="1"/>
</dbReference>
<sequence length="382" mass="44376">MRIDDSKEQNIKFDDFEDLQIDEQLDSDSTPSPFSTKNIKVNTQTIALSALIARLEYSEIDLQPSFQRKSGLWTNTQMSRLIESILLKMPLPIFYFDVADPDLWLVVDGLQRLSAIKRFTVDDKKPLKLTNLEFLVNLNGVTYKELPRPMQRIIDETQIVTYQIEPQTPKEVRYSIFNRINTGGLKLNAQEIRQALNQKGISVDFLRKQCDSAEFKKIVNIRTDRMLDRELALRFFAFRLLSVDDTFKTLSFFLDRAMEKIDEEETMSSELQQLSEEFIESLKFSELILGENHKFSRAMAVEGAKSLNRSLFDVITVSFSKIKDKKRFLKHAYIFRQELISLISDEQSAFSQAIFQGTSSKRAVLARFSEMEKLINKIEKLK</sequence>
<gene>
    <name evidence="2" type="ORF">VXS00_06795</name>
</gene>
<comment type="caution">
    <text evidence="2">The sequence shown here is derived from an EMBL/GenBank/DDBJ whole genome shotgun (WGS) entry which is preliminary data.</text>
</comment>
<organism evidence="2 3">
    <name type="scientific">Photobacterium piscicola</name>
    <dbReference type="NCBI Taxonomy" id="1378299"/>
    <lineage>
        <taxon>Bacteria</taxon>
        <taxon>Pseudomonadati</taxon>
        <taxon>Pseudomonadota</taxon>
        <taxon>Gammaproteobacteria</taxon>
        <taxon>Vibrionales</taxon>
        <taxon>Vibrionaceae</taxon>
        <taxon>Photobacterium</taxon>
    </lineage>
</organism>
<feature type="domain" description="GmrSD restriction endonucleases N-terminal" evidence="1">
    <location>
        <begin position="61"/>
        <end position="196"/>
    </location>
</feature>
<dbReference type="Proteomes" id="UP001339429">
    <property type="component" value="Unassembled WGS sequence"/>
</dbReference>
<dbReference type="PANTHER" id="PTHR39639">
    <property type="entry name" value="CHROMOSOME 16, WHOLE GENOME SHOTGUN SEQUENCE"/>
    <property type="match status" value="1"/>
</dbReference>
<evidence type="ECO:0000313" key="3">
    <source>
        <dbReference type="Proteomes" id="UP001339429"/>
    </source>
</evidence>
<proteinExistence type="predicted"/>
<evidence type="ECO:0000259" key="1">
    <source>
        <dbReference type="Pfam" id="PF03235"/>
    </source>
</evidence>
<protein>
    <submittedName>
        <fullName evidence="2">DUF262 domain-containing protein</fullName>
    </submittedName>
</protein>
<dbReference type="Pfam" id="PF03235">
    <property type="entry name" value="GmrSD_N"/>
    <property type="match status" value="1"/>
</dbReference>
<keyword evidence="3" id="KW-1185">Reference proteome</keyword>
<name>A0ABU6LG78_9GAMM</name>
<accession>A0ABU6LG78</accession>
<reference evidence="2 3" key="1">
    <citation type="submission" date="2024-01" db="EMBL/GenBank/DDBJ databases">
        <title>Active colonisers of the gastrointestinal tract of Atlantic salmon farmed in a warm water region.</title>
        <authorList>
            <person name="Bowman J.P."/>
        </authorList>
    </citation>
    <scope>NUCLEOTIDE SEQUENCE [LARGE SCALE GENOMIC DNA]</scope>
    <source>
        <strain evidence="2 3">S4MW1</strain>
    </source>
</reference>